<keyword evidence="1" id="KW-0472">Membrane</keyword>
<dbReference type="STRING" id="1524460.IX84_28595"/>
<evidence type="ECO:0000313" key="5">
    <source>
        <dbReference type="Proteomes" id="UP000029736"/>
    </source>
</evidence>
<dbReference type="InterPro" id="IPR019734">
    <property type="entry name" value="TPR_rpt"/>
</dbReference>
<evidence type="ECO:0000259" key="3">
    <source>
        <dbReference type="Pfam" id="PF12770"/>
    </source>
</evidence>
<feature type="signal peptide" evidence="2">
    <location>
        <begin position="1"/>
        <end position="22"/>
    </location>
</feature>
<dbReference type="InterPro" id="IPR011990">
    <property type="entry name" value="TPR-like_helical_dom_sf"/>
</dbReference>
<accession>A0A098RZY3</accession>
<dbReference type="Proteomes" id="UP000029736">
    <property type="component" value="Unassembled WGS sequence"/>
</dbReference>
<gene>
    <name evidence="4" type="ORF">IX84_28595</name>
</gene>
<proteinExistence type="predicted"/>
<dbReference type="PANTHER" id="PTHR10098">
    <property type="entry name" value="RAPSYN-RELATED"/>
    <property type="match status" value="1"/>
</dbReference>
<dbReference type="SUPFAM" id="SSF48452">
    <property type="entry name" value="TPR-like"/>
    <property type="match status" value="2"/>
</dbReference>
<feature type="transmembrane region" description="Helical" evidence="1">
    <location>
        <begin position="936"/>
        <end position="955"/>
    </location>
</feature>
<dbReference type="RefSeq" id="WP_044228708.1">
    <property type="nucleotide sequence ID" value="NZ_JBKAGJ010000042.1"/>
</dbReference>
<keyword evidence="5" id="KW-1185">Reference proteome</keyword>
<evidence type="ECO:0000256" key="2">
    <source>
        <dbReference type="SAM" id="SignalP"/>
    </source>
</evidence>
<evidence type="ECO:0000313" key="4">
    <source>
        <dbReference type="EMBL" id="KGE85445.1"/>
    </source>
</evidence>
<keyword evidence="2" id="KW-0732">Signal</keyword>
<feature type="domain" description="CHAT" evidence="3">
    <location>
        <begin position="645"/>
        <end position="922"/>
    </location>
</feature>
<dbReference type="Gene3D" id="1.25.40.10">
    <property type="entry name" value="Tetratricopeptide repeat domain"/>
    <property type="match status" value="2"/>
</dbReference>
<dbReference type="Pfam" id="PF12770">
    <property type="entry name" value="CHAT"/>
    <property type="match status" value="1"/>
</dbReference>
<dbReference type="OrthoDB" id="9771112at2"/>
<reference evidence="4 5" key="1">
    <citation type="journal article" date="2014" name="Int. J. Syst. Evol. Microbiol.">
        <title>Phaeodactylibacter xiamenensis gen. nov., sp. nov., a member of the family Saprospiraceae isolated from the marine alga Phaeodactylum tricornutum.</title>
        <authorList>
            <person name="Chen Z.Jr."/>
            <person name="Lei X."/>
            <person name="Lai Q."/>
            <person name="Li Y."/>
            <person name="Zhang B."/>
            <person name="Zhang J."/>
            <person name="Zhang H."/>
            <person name="Yang L."/>
            <person name="Zheng W."/>
            <person name="Tian Y."/>
            <person name="Yu Z."/>
            <person name="Xu H.Jr."/>
            <person name="Zheng T."/>
        </authorList>
    </citation>
    <scope>NUCLEOTIDE SEQUENCE [LARGE SCALE GENOMIC DNA]</scope>
    <source>
        <strain evidence="4 5">KD52</strain>
    </source>
</reference>
<name>A0A098RZY3_9BACT</name>
<evidence type="ECO:0000256" key="1">
    <source>
        <dbReference type="SAM" id="Phobius"/>
    </source>
</evidence>
<feature type="chain" id="PRO_5001939619" description="CHAT domain-containing protein" evidence="2">
    <location>
        <begin position="23"/>
        <end position="957"/>
    </location>
</feature>
<dbReference type="SMART" id="SM00028">
    <property type="entry name" value="TPR"/>
    <property type="match status" value="6"/>
</dbReference>
<dbReference type="InterPro" id="IPR024983">
    <property type="entry name" value="CHAT_dom"/>
</dbReference>
<protein>
    <recommendedName>
        <fullName evidence="3">CHAT domain-containing protein</fullName>
    </recommendedName>
</protein>
<keyword evidence="1" id="KW-1133">Transmembrane helix</keyword>
<comment type="caution">
    <text evidence="4">The sequence shown here is derived from an EMBL/GenBank/DDBJ whole genome shotgun (WGS) entry which is preliminary data.</text>
</comment>
<sequence length="957" mass="105959">MKTTIQGLLLCFALLPFLSAHASVGLDSLGQVYQAQAIAAIDEQDRDCFFAMLENAGAAFQITDDLEGWLKLYKEAGKALRQSDWADAVQQSVQVMQQGLKKDFGRSPDTPEEWDALIWLHVNLGYIHLHYQDDYQNALVQYETASRLFQRHFEEEDYYTVNYIYRPLANLYSRFGDFQTAIGLLRTAYRFFKDTGRVAAQAKVLNDLAIAEELAGEPDAALGHIEAALNLENLSAKDLVLLHSARARVLGVLGRHEAALHAIDAAFAHLPKVEQVPPAYLREWEGSLWNVRGSINAALQRWAASAQDFAEGEAILRTSGEVSYRRSLGKLLVDKGEMLRQKGAYQTAAKCHQSAIEALLPGYRFHHWQELPALELLYAENTFSEALTGWANSLWAWYEQEGGQEKLEPVLQACNLIFEVEQMLRRRYQGESAKLSSVQGIRARTELGVRAALELWAQTRQPGYKEAAFELAEQSKSLLLREAMQKATAERQADLPAAVLQRERALQQALADVEEKWFRLQLEEVNAGSMEEAEAALFGHRQAYAAWIDSLEQHYPDYYQRKYDLEVASLAEIQQDLLQSGQALVEYFTGSSLSCAFVVTQDQLEVIPLDVSYPLTEQVSTWRSAIEAFQFGSADRQALCEVYRQVGHELYEVLIAPLEAQLELPEQLIIVPGGVLGLLPFDALLTEPAGHCNFPEMPYLINRYEISYAYAATFQRTVQQRAVKGKGLAAFAPDFDGRGGFGALAYNQPQAAAVAGLFRGRAFLGPDATRAKLQAVAGEAGVLHFSTHAQANTETGNFSFIVFADGKGGYDSLFVKDIYLLPLQAEMVVLNGCETFVGQWYDGEGVINLARSFLAAGANSVISSLWSINDDESSHVMETFYAGLSAGQARSAALRSAKLEQVASGGKLGAHPVYWAAFHAVGKPGKLPASGGGSRLLLWSVVVSSLLLGVVYWRFQL</sequence>
<dbReference type="AlphaFoldDB" id="A0A098RZY3"/>
<keyword evidence="1" id="KW-0812">Transmembrane</keyword>
<organism evidence="4 5">
    <name type="scientific">Phaeodactylibacter xiamenensis</name>
    <dbReference type="NCBI Taxonomy" id="1524460"/>
    <lineage>
        <taxon>Bacteria</taxon>
        <taxon>Pseudomonadati</taxon>
        <taxon>Bacteroidota</taxon>
        <taxon>Saprospiria</taxon>
        <taxon>Saprospirales</taxon>
        <taxon>Haliscomenobacteraceae</taxon>
        <taxon>Phaeodactylibacter</taxon>
    </lineage>
</organism>
<dbReference type="EMBL" id="JPOS01000090">
    <property type="protein sequence ID" value="KGE85445.1"/>
    <property type="molecule type" value="Genomic_DNA"/>
</dbReference>